<keyword evidence="6" id="KW-0479">Metal-binding</keyword>
<dbReference type="PANTHER" id="PTHR24292">
    <property type="entry name" value="CYTOCHROME P450"/>
    <property type="match status" value="1"/>
</dbReference>
<accession>A0AAV8VBC7</accession>
<evidence type="ECO:0000256" key="6">
    <source>
        <dbReference type="ARBA" id="ARBA00022723"/>
    </source>
</evidence>
<evidence type="ECO:0000256" key="12">
    <source>
        <dbReference type="ARBA" id="ARBA00023136"/>
    </source>
</evidence>
<evidence type="ECO:0000256" key="7">
    <source>
        <dbReference type="ARBA" id="ARBA00022824"/>
    </source>
</evidence>
<sequence>FFGPFCGTSTLWIAGSTTTKGGPDIGPLCPRRNQWKNSDQANTHFHIGQDKIFQSILDLSRNMIEAIDESVAEQKDIDIKQFQRYRSRVPEDGTENLRSWQFIAQARTSILAVNLPQLALKLGVSTHEKEVSQFFYQVVEKTIKYREDNNYTRPDFLQLLINIRNDSKDSEHPFTMDQLVAQVSVFFIAGFDTSSSAMNFAIYELCKNPTIQEKVREEIRDVLKKHGGQLTYEDLAEMKYM</sequence>
<evidence type="ECO:0000256" key="10">
    <source>
        <dbReference type="ARBA" id="ARBA00023004"/>
    </source>
</evidence>
<dbReference type="Gene3D" id="1.10.630.10">
    <property type="entry name" value="Cytochrome P450"/>
    <property type="match status" value="1"/>
</dbReference>
<evidence type="ECO:0000256" key="8">
    <source>
        <dbReference type="ARBA" id="ARBA00022848"/>
    </source>
</evidence>
<evidence type="ECO:0000256" key="1">
    <source>
        <dbReference type="ARBA" id="ARBA00001971"/>
    </source>
</evidence>
<keyword evidence="7" id="KW-0256">Endoplasmic reticulum</keyword>
<evidence type="ECO:0000256" key="11">
    <source>
        <dbReference type="ARBA" id="ARBA00023033"/>
    </source>
</evidence>
<evidence type="ECO:0000313" key="14">
    <source>
        <dbReference type="Proteomes" id="UP001159042"/>
    </source>
</evidence>
<dbReference type="SUPFAM" id="SSF48264">
    <property type="entry name" value="Cytochrome P450"/>
    <property type="match status" value="1"/>
</dbReference>
<dbReference type="GO" id="GO:0016705">
    <property type="term" value="F:oxidoreductase activity, acting on paired donors, with incorporation or reduction of molecular oxygen"/>
    <property type="evidence" value="ECO:0007669"/>
    <property type="project" value="InterPro"/>
</dbReference>
<dbReference type="Pfam" id="PF00067">
    <property type="entry name" value="p450"/>
    <property type="match status" value="1"/>
</dbReference>
<dbReference type="InterPro" id="IPR050476">
    <property type="entry name" value="Insect_CytP450_Detox"/>
</dbReference>
<dbReference type="GO" id="GO:0005789">
    <property type="term" value="C:endoplasmic reticulum membrane"/>
    <property type="evidence" value="ECO:0007669"/>
    <property type="project" value="UniProtKB-SubCell"/>
</dbReference>
<dbReference type="GO" id="GO:0020037">
    <property type="term" value="F:heme binding"/>
    <property type="evidence" value="ECO:0007669"/>
    <property type="project" value="InterPro"/>
</dbReference>
<gene>
    <name evidence="13" type="ORF">NQ315_017027</name>
</gene>
<evidence type="ECO:0000256" key="2">
    <source>
        <dbReference type="ARBA" id="ARBA00004174"/>
    </source>
</evidence>
<keyword evidence="14" id="KW-1185">Reference proteome</keyword>
<dbReference type="Proteomes" id="UP001159042">
    <property type="component" value="Unassembled WGS sequence"/>
</dbReference>
<comment type="similarity">
    <text evidence="4">Belongs to the cytochrome P450 family.</text>
</comment>
<name>A0AAV8VBC7_9CUCU</name>
<dbReference type="PRINTS" id="PR00463">
    <property type="entry name" value="EP450I"/>
</dbReference>
<keyword evidence="10" id="KW-0408">Iron</keyword>
<dbReference type="EMBL" id="JANEYG010000201">
    <property type="protein sequence ID" value="KAJ8911331.1"/>
    <property type="molecule type" value="Genomic_DNA"/>
</dbReference>
<reference evidence="13 14" key="1">
    <citation type="journal article" date="2023" name="Insect Mol. Biol.">
        <title>Genome sequencing provides insights into the evolution of gene families encoding plant cell wall-degrading enzymes in longhorned beetles.</title>
        <authorList>
            <person name="Shin N.R."/>
            <person name="Okamura Y."/>
            <person name="Kirsch R."/>
            <person name="Pauchet Y."/>
        </authorList>
    </citation>
    <scope>NUCLEOTIDE SEQUENCE [LARGE SCALE GENOMIC DNA]</scope>
    <source>
        <strain evidence="13">EAD_L_NR</strain>
    </source>
</reference>
<comment type="caution">
    <text evidence="13">The sequence shown here is derived from an EMBL/GenBank/DDBJ whole genome shotgun (WGS) entry which is preliminary data.</text>
</comment>
<dbReference type="AlphaFoldDB" id="A0AAV8VBC7"/>
<feature type="non-terminal residue" evidence="13">
    <location>
        <position position="1"/>
    </location>
</feature>
<evidence type="ECO:0000256" key="3">
    <source>
        <dbReference type="ARBA" id="ARBA00004406"/>
    </source>
</evidence>
<keyword evidence="8" id="KW-0492">Microsome</keyword>
<organism evidence="13 14">
    <name type="scientific">Exocentrus adspersus</name>
    <dbReference type="NCBI Taxonomy" id="1586481"/>
    <lineage>
        <taxon>Eukaryota</taxon>
        <taxon>Metazoa</taxon>
        <taxon>Ecdysozoa</taxon>
        <taxon>Arthropoda</taxon>
        <taxon>Hexapoda</taxon>
        <taxon>Insecta</taxon>
        <taxon>Pterygota</taxon>
        <taxon>Neoptera</taxon>
        <taxon>Endopterygota</taxon>
        <taxon>Coleoptera</taxon>
        <taxon>Polyphaga</taxon>
        <taxon>Cucujiformia</taxon>
        <taxon>Chrysomeloidea</taxon>
        <taxon>Cerambycidae</taxon>
        <taxon>Lamiinae</taxon>
        <taxon>Acanthocinini</taxon>
        <taxon>Exocentrus</taxon>
    </lineage>
</organism>
<dbReference type="InterPro" id="IPR001128">
    <property type="entry name" value="Cyt_P450"/>
</dbReference>
<comment type="cofactor">
    <cofactor evidence="1">
        <name>heme</name>
        <dbReference type="ChEBI" id="CHEBI:30413"/>
    </cofactor>
</comment>
<keyword evidence="9" id="KW-0560">Oxidoreductase</keyword>
<evidence type="ECO:0000256" key="4">
    <source>
        <dbReference type="ARBA" id="ARBA00010617"/>
    </source>
</evidence>
<proteinExistence type="inferred from homology"/>
<dbReference type="GO" id="GO:0004497">
    <property type="term" value="F:monooxygenase activity"/>
    <property type="evidence" value="ECO:0007669"/>
    <property type="project" value="UniProtKB-KW"/>
</dbReference>
<keyword evidence="12" id="KW-0472">Membrane</keyword>
<evidence type="ECO:0000256" key="5">
    <source>
        <dbReference type="ARBA" id="ARBA00022617"/>
    </source>
</evidence>
<evidence type="ECO:0000313" key="13">
    <source>
        <dbReference type="EMBL" id="KAJ8911331.1"/>
    </source>
</evidence>
<dbReference type="InterPro" id="IPR036396">
    <property type="entry name" value="Cyt_P450_sf"/>
</dbReference>
<protein>
    <submittedName>
        <fullName evidence="13">Uncharacterized protein</fullName>
    </submittedName>
</protein>
<comment type="subcellular location">
    <subcellularLocation>
        <location evidence="3">Endoplasmic reticulum membrane</location>
        <topology evidence="3">Peripheral membrane protein</topology>
    </subcellularLocation>
    <subcellularLocation>
        <location evidence="2">Microsome membrane</location>
        <topology evidence="2">Peripheral membrane protein</topology>
    </subcellularLocation>
</comment>
<dbReference type="InterPro" id="IPR002401">
    <property type="entry name" value="Cyt_P450_E_grp-I"/>
</dbReference>
<keyword evidence="11" id="KW-0503">Monooxygenase</keyword>
<dbReference type="GO" id="GO:0005506">
    <property type="term" value="F:iron ion binding"/>
    <property type="evidence" value="ECO:0007669"/>
    <property type="project" value="InterPro"/>
</dbReference>
<dbReference type="PANTHER" id="PTHR24292:SF100">
    <property type="entry name" value="CYTOCHROME P450 6A16, ISOFORM B-RELATED"/>
    <property type="match status" value="1"/>
</dbReference>
<keyword evidence="5" id="KW-0349">Heme</keyword>
<evidence type="ECO:0000256" key="9">
    <source>
        <dbReference type="ARBA" id="ARBA00023002"/>
    </source>
</evidence>